<evidence type="ECO:0000259" key="1">
    <source>
        <dbReference type="Pfam" id="PF15653"/>
    </source>
</evidence>
<reference key="2">
    <citation type="submission" date="2011-04" db="EMBL/GenBank/DDBJ databases">
        <title>Complete sequence of chromosome of Haliscomenobacter hydrossis DSM 1100.</title>
        <authorList>
            <consortium name="US DOE Joint Genome Institute (JGI-PGF)"/>
            <person name="Lucas S."/>
            <person name="Han J."/>
            <person name="Lapidus A."/>
            <person name="Bruce D."/>
            <person name="Goodwin L."/>
            <person name="Pitluck S."/>
            <person name="Peters L."/>
            <person name="Kyrpides N."/>
            <person name="Mavromatis K."/>
            <person name="Ivanova N."/>
            <person name="Ovchinnikova G."/>
            <person name="Pagani I."/>
            <person name="Daligault H."/>
            <person name="Detter J.C."/>
            <person name="Han C."/>
            <person name="Land M."/>
            <person name="Hauser L."/>
            <person name="Markowitz V."/>
            <person name="Cheng J.-F."/>
            <person name="Hugenholtz P."/>
            <person name="Woyke T."/>
            <person name="Wu D."/>
            <person name="Verbarg S."/>
            <person name="Frueling A."/>
            <person name="Brambilla E."/>
            <person name="Klenk H.-P."/>
            <person name="Eisen J.A."/>
        </authorList>
    </citation>
    <scope>NUCLEOTIDE SEQUENCE</scope>
    <source>
        <strain>DSM 1100</strain>
    </source>
</reference>
<dbReference type="KEGG" id="hhy:Halhy_3797"/>
<dbReference type="AlphaFoldDB" id="F4L242"/>
<proteinExistence type="predicted"/>
<gene>
    <name evidence="2" type="ordered locus">Halhy_3797</name>
</gene>
<dbReference type="EMBL" id="CP002691">
    <property type="protein sequence ID" value="AEE51649.1"/>
    <property type="molecule type" value="Genomic_DNA"/>
</dbReference>
<sequence length="104" mass="12446">MHRNSNQNQEPHHLYEVWDNQEEEVFKYGISSEPIEEDGLSKRIKEQLRDMNLAVGWLRYIARILLTSIMGRLKAKELEDEHMDAFELEKGRLPRGNLKRNRKK</sequence>
<dbReference type="InterPro" id="IPR028899">
    <property type="entry name" value="Tox-URI2_dom"/>
</dbReference>
<dbReference type="OrthoDB" id="1494098at2"/>
<accession>F4L242</accession>
<evidence type="ECO:0000313" key="2">
    <source>
        <dbReference type="EMBL" id="AEE51649.1"/>
    </source>
</evidence>
<dbReference type="Pfam" id="PF15653">
    <property type="entry name" value="Tox-URI2"/>
    <property type="match status" value="1"/>
</dbReference>
<evidence type="ECO:0000313" key="3">
    <source>
        <dbReference type="Proteomes" id="UP000008461"/>
    </source>
</evidence>
<protein>
    <recommendedName>
        <fullName evidence="1">Tox-URI2 domain-containing protein</fullName>
    </recommendedName>
</protein>
<dbReference type="STRING" id="760192.Halhy_3797"/>
<feature type="domain" description="Tox-URI2" evidence="1">
    <location>
        <begin position="5"/>
        <end position="91"/>
    </location>
</feature>
<name>F4L242_HALH1</name>
<reference evidence="2 3" key="1">
    <citation type="journal article" date="2011" name="Stand. Genomic Sci.">
        <title>Complete genome sequence of Haliscomenobacter hydrossis type strain (O).</title>
        <authorList>
            <consortium name="US DOE Joint Genome Institute (JGI-PGF)"/>
            <person name="Daligault H."/>
            <person name="Lapidus A."/>
            <person name="Zeytun A."/>
            <person name="Nolan M."/>
            <person name="Lucas S."/>
            <person name="Del Rio T.G."/>
            <person name="Tice H."/>
            <person name="Cheng J.F."/>
            <person name="Tapia R."/>
            <person name="Han C."/>
            <person name="Goodwin L."/>
            <person name="Pitluck S."/>
            <person name="Liolios K."/>
            <person name="Pagani I."/>
            <person name="Ivanova N."/>
            <person name="Huntemann M."/>
            <person name="Mavromatis K."/>
            <person name="Mikhailova N."/>
            <person name="Pati A."/>
            <person name="Chen A."/>
            <person name="Palaniappan K."/>
            <person name="Land M."/>
            <person name="Hauser L."/>
            <person name="Brambilla E.M."/>
            <person name="Rohde M."/>
            <person name="Verbarg S."/>
            <person name="Goker M."/>
            <person name="Bristow J."/>
            <person name="Eisen J.A."/>
            <person name="Markowitz V."/>
            <person name="Hugenholtz P."/>
            <person name="Kyrpides N.C."/>
            <person name="Klenk H.P."/>
            <person name="Woyke T."/>
        </authorList>
    </citation>
    <scope>NUCLEOTIDE SEQUENCE [LARGE SCALE GENOMIC DNA]</scope>
    <source>
        <strain evidence="3">ATCC 27775 / DSM 1100 / LMG 10767 / O</strain>
    </source>
</reference>
<dbReference type="RefSeq" id="WP_013766188.1">
    <property type="nucleotide sequence ID" value="NC_015510.1"/>
</dbReference>
<keyword evidence="3" id="KW-1185">Reference proteome</keyword>
<organism evidence="2 3">
    <name type="scientific">Haliscomenobacter hydrossis (strain ATCC 27775 / DSM 1100 / LMG 10767 / O)</name>
    <dbReference type="NCBI Taxonomy" id="760192"/>
    <lineage>
        <taxon>Bacteria</taxon>
        <taxon>Pseudomonadati</taxon>
        <taxon>Bacteroidota</taxon>
        <taxon>Saprospiria</taxon>
        <taxon>Saprospirales</taxon>
        <taxon>Haliscomenobacteraceae</taxon>
        <taxon>Haliscomenobacter</taxon>
    </lineage>
</organism>
<dbReference type="HOGENOM" id="CLU_2273427_0_0_10"/>
<dbReference type="Proteomes" id="UP000008461">
    <property type="component" value="Chromosome"/>
</dbReference>